<dbReference type="InterPro" id="IPR049012">
    <property type="entry name" value="Mutator_transp_dom"/>
</dbReference>
<sequence>MSPQPTTASEGSPMPSTSSSASTELQRGRTLAAADAPAAVFAARLSVDCSPSERRTIQAHLKTRFVSAESAELQASTVRESLRAVSATERKFGLTGSQESAIPAPPEEEFMLVQVAALNSLIGSALCCPTCQQPGLAVHRETELGLSVKMVLSFISCGTLQSEWSSQRKSGSRAFEGNIRAMQAIKSIGKGPTALNDFWATIVGYTTKHMMSTSKRLSSLLQRQLHTTSSQML</sequence>
<feature type="region of interest" description="Disordered" evidence="1">
    <location>
        <begin position="1"/>
        <end position="30"/>
    </location>
</feature>
<name>A0AAQ4DIE7_AMBAM</name>
<feature type="compositionally biased region" description="Low complexity" evidence="1">
    <location>
        <begin position="8"/>
        <end position="24"/>
    </location>
</feature>
<comment type="caution">
    <text evidence="3">The sequence shown here is derived from an EMBL/GenBank/DDBJ whole genome shotgun (WGS) entry which is preliminary data.</text>
</comment>
<evidence type="ECO:0000259" key="2">
    <source>
        <dbReference type="Pfam" id="PF20700"/>
    </source>
</evidence>
<protein>
    <recommendedName>
        <fullName evidence="2">Mutator-like transposase domain-containing protein</fullName>
    </recommendedName>
</protein>
<dbReference type="AlphaFoldDB" id="A0AAQ4DIE7"/>
<accession>A0AAQ4DIE7</accession>
<evidence type="ECO:0000256" key="1">
    <source>
        <dbReference type="SAM" id="MobiDB-lite"/>
    </source>
</evidence>
<keyword evidence="4" id="KW-1185">Reference proteome</keyword>
<feature type="domain" description="Mutator-like transposase" evidence="2">
    <location>
        <begin position="110"/>
        <end position="211"/>
    </location>
</feature>
<dbReference type="EMBL" id="JARKHS020030325">
    <property type="protein sequence ID" value="KAK8762237.1"/>
    <property type="molecule type" value="Genomic_DNA"/>
</dbReference>
<dbReference type="Pfam" id="PF20700">
    <property type="entry name" value="Mutator"/>
    <property type="match status" value="1"/>
</dbReference>
<reference evidence="3 4" key="1">
    <citation type="journal article" date="2023" name="Arcadia Sci">
        <title>De novo assembly of a long-read Amblyomma americanum tick genome.</title>
        <authorList>
            <person name="Chou S."/>
            <person name="Poskanzer K.E."/>
            <person name="Rollins M."/>
            <person name="Thuy-Boun P.S."/>
        </authorList>
    </citation>
    <scope>NUCLEOTIDE SEQUENCE [LARGE SCALE GENOMIC DNA]</scope>
    <source>
        <strain evidence="3">F_SG_1</strain>
        <tissue evidence="3">Salivary glands</tissue>
    </source>
</reference>
<evidence type="ECO:0000313" key="3">
    <source>
        <dbReference type="EMBL" id="KAK8762237.1"/>
    </source>
</evidence>
<proteinExistence type="predicted"/>
<gene>
    <name evidence="3" type="ORF">V5799_026496</name>
</gene>
<evidence type="ECO:0000313" key="4">
    <source>
        <dbReference type="Proteomes" id="UP001321473"/>
    </source>
</evidence>
<dbReference type="Proteomes" id="UP001321473">
    <property type="component" value="Unassembled WGS sequence"/>
</dbReference>
<organism evidence="3 4">
    <name type="scientific">Amblyomma americanum</name>
    <name type="common">Lone star tick</name>
    <dbReference type="NCBI Taxonomy" id="6943"/>
    <lineage>
        <taxon>Eukaryota</taxon>
        <taxon>Metazoa</taxon>
        <taxon>Ecdysozoa</taxon>
        <taxon>Arthropoda</taxon>
        <taxon>Chelicerata</taxon>
        <taxon>Arachnida</taxon>
        <taxon>Acari</taxon>
        <taxon>Parasitiformes</taxon>
        <taxon>Ixodida</taxon>
        <taxon>Ixodoidea</taxon>
        <taxon>Ixodidae</taxon>
        <taxon>Amblyomminae</taxon>
        <taxon>Amblyomma</taxon>
    </lineage>
</organism>